<dbReference type="GO" id="GO:0004252">
    <property type="term" value="F:serine-type endopeptidase activity"/>
    <property type="evidence" value="ECO:0007669"/>
    <property type="project" value="UniProtKB-UniRule"/>
</dbReference>
<dbReference type="SUPFAM" id="SSF53474">
    <property type="entry name" value="alpha/beta-Hydrolases"/>
    <property type="match status" value="1"/>
</dbReference>
<dbReference type="Pfam" id="PF00326">
    <property type="entry name" value="Peptidase_S9"/>
    <property type="match status" value="1"/>
</dbReference>
<evidence type="ECO:0000259" key="8">
    <source>
        <dbReference type="Pfam" id="PF02897"/>
    </source>
</evidence>
<comment type="similarity">
    <text evidence="1 6">Belongs to the peptidase S9A family.</text>
</comment>
<proteinExistence type="inferred from homology"/>
<dbReference type="GO" id="GO:0009507">
    <property type="term" value="C:chloroplast"/>
    <property type="evidence" value="ECO:0007669"/>
    <property type="project" value="TreeGrafter"/>
</dbReference>
<dbReference type="EC" id="3.4.21.-" evidence="6"/>
<feature type="domain" description="Peptidase S9 prolyl oligopeptidase catalytic" evidence="7">
    <location>
        <begin position="583"/>
        <end position="797"/>
    </location>
</feature>
<evidence type="ECO:0000256" key="1">
    <source>
        <dbReference type="ARBA" id="ARBA00005228"/>
    </source>
</evidence>
<dbReference type="Gene3D" id="3.40.50.1820">
    <property type="entry name" value="alpha/beta hydrolase"/>
    <property type="match status" value="2"/>
</dbReference>
<dbReference type="InterPro" id="IPR051543">
    <property type="entry name" value="Serine_Peptidase_S9A"/>
</dbReference>
<evidence type="ECO:0000313" key="9">
    <source>
        <dbReference type="EMBL" id="MBX05343.1"/>
    </source>
</evidence>
<comment type="function">
    <text evidence="5">Serine peptidase whose precise substrate specificity remains unclear. Does not cleave peptides after a arginine or lysine residue. Regulates trans-Golgi network morphology and sorting by regulating the membrane binding of the AP-1 complex. May play a role in the regulation of synaptic vesicle exocytosis.</text>
</comment>
<dbReference type="EMBL" id="GGEC01024859">
    <property type="protein sequence ID" value="MBX05343.1"/>
    <property type="molecule type" value="Transcribed_RNA"/>
</dbReference>
<dbReference type="PANTHER" id="PTHR11757">
    <property type="entry name" value="PROTEASE FAMILY S9A OLIGOPEPTIDASE"/>
    <property type="match status" value="1"/>
</dbReference>
<keyword evidence="4 6" id="KW-0720">Serine protease</keyword>
<evidence type="ECO:0000259" key="7">
    <source>
        <dbReference type="Pfam" id="PF00326"/>
    </source>
</evidence>
<dbReference type="InterPro" id="IPR029058">
    <property type="entry name" value="AB_hydrolase_fold"/>
</dbReference>
<evidence type="ECO:0000256" key="5">
    <source>
        <dbReference type="ARBA" id="ARBA00045448"/>
    </source>
</evidence>
<dbReference type="PANTHER" id="PTHR11757:SF12">
    <property type="entry name" value="PROLYL ENDOPEPTIDASE"/>
    <property type="match status" value="1"/>
</dbReference>
<organism evidence="9">
    <name type="scientific">Rhizophora mucronata</name>
    <name type="common">Asiatic mangrove</name>
    <dbReference type="NCBI Taxonomy" id="61149"/>
    <lineage>
        <taxon>Eukaryota</taxon>
        <taxon>Viridiplantae</taxon>
        <taxon>Streptophyta</taxon>
        <taxon>Embryophyta</taxon>
        <taxon>Tracheophyta</taxon>
        <taxon>Spermatophyta</taxon>
        <taxon>Magnoliopsida</taxon>
        <taxon>eudicotyledons</taxon>
        <taxon>Gunneridae</taxon>
        <taxon>Pentapetalae</taxon>
        <taxon>rosids</taxon>
        <taxon>fabids</taxon>
        <taxon>Malpighiales</taxon>
        <taxon>Rhizophoraceae</taxon>
        <taxon>Rhizophora</taxon>
    </lineage>
</organism>
<evidence type="ECO:0000256" key="4">
    <source>
        <dbReference type="ARBA" id="ARBA00022825"/>
    </source>
</evidence>
<dbReference type="Gene3D" id="2.130.10.120">
    <property type="entry name" value="Prolyl oligopeptidase, N-terminal domain"/>
    <property type="match status" value="1"/>
</dbReference>
<dbReference type="InterPro" id="IPR001375">
    <property type="entry name" value="Peptidase_S9_cat"/>
</dbReference>
<protein>
    <recommendedName>
        <fullName evidence="6">Prolyl endopeptidase</fullName>
        <ecNumber evidence="6">3.4.21.-</ecNumber>
    </recommendedName>
</protein>
<name>A0A2P2KI18_RHIMU</name>
<dbReference type="InterPro" id="IPR023302">
    <property type="entry name" value="Pept_S9A_N"/>
</dbReference>
<dbReference type="GO" id="GO:0006508">
    <property type="term" value="P:proteolysis"/>
    <property type="evidence" value="ECO:0007669"/>
    <property type="project" value="UniProtKB-KW"/>
</dbReference>
<keyword evidence="3 6" id="KW-0378">Hydrolase</keyword>
<reference evidence="9" key="1">
    <citation type="submission" date="2018-02" db="EMBL/GenBank/DDBJ databases">
        <title>Rhizophora mucronata_Transcriptome.</title>
        <authorList>
            <person name="Meera S.P."/>
            <person name="Sreeshan A."/>
            <person name="Augustine A."/>
        </authorList>
    </citation>
    <scope>NUCLEOTIDE SEQUENCE</scope>
    <source>
        <tissue evidence="9">Leaf</tissue>
    </source>
</reference>
<keyword evidence="2 6" id="KW-0645">Protease</keyword>
<accession>A0A2P2KI18</accession>
<evidence type="ECO:0000256" key="6">
    <source>
        <dbReference type="RuleBase" id="RU368024"/>
    </source>
</evidence>
<dbReference type="SUPFAM" id="SSF50993">
    <property type="entry name" value="Peptidase/esterase 'gauge' domain"/>
    <property type="match status" value="1"/>
</dbReference>
<sequence length="812" mass="91672">MALPFLLKAKTRLKTPILPLASSTIFSSFYCISSRCRRDAAMNLCLPSQPPPVAKKVPSTVSAHGRTLQDPYHWMRNTADPSFVEYVNQENAYAEAFMADTQHLQRTLFEEMRSRIPTKISTPPERWGPWLYYEYIPEGKAYPILCRKLDTKINGWMKTFLSSITGKFGREQHLLDWNEIAEQNGYVHVGSCRVSPDHNFLAYTLDTTGHEEFILQIKDLRNGSIVPRSHVDGVISLAWAQDSSTLFYTISDDNQRPYRVLCTKMGSDEIHNYPIFTESDSSYCVDITSTKDGKFITVNSNSRTSSEVYVIDATSPFHGMQRVRKRVSGVQYFLEHHSGMFYILTNAPLSENKIWSGGNYYLATCQVEHIQSSNWQNILPGEDVSFQDIDILHGHLVLFLNKKDIPMLCSINLPIKASVKDQFQLEDLDPWFFPLPSDLCSIVPGSNHDFMNPVYRVVLSSPVIPDMIVDYDMSKQTFSVLVQEEVGSTSSDHGSSSLAYKTCEYLDTQNNDVKNEENIELQGWKHFSDTYCCKREEVISYDGVRILLTILYSQKAWHGHESPGLLQGYGAYGEVLDKSWCSDRLSLLDRGWVLAFADVRGGSGSDASWHKSGNRLNKKNSVFDFLSCSNYLIDEGYVHKDRLTAIGVSAGGLLVGAAINMRPDLFRAAILMVPFLDICNTLLDPTLPLTVLDYEEFGNPQLKSHFEAILSYSPYDNIHCGGCYPAVLVTASFHDSRVGVWEAAKWVARLRARTCSSCSRSVILKTNMTGGHFGEGGSYNHCKETAYIYAFLMKTSGQLNEKQTRWRCGKHS</sequence>
<dbReference type="InterPro" id="IPR002470">
    <property type="entry name" value="Peptidase_S9A"/>
</dbReference>
<dbReference type="PRINTS" id="PR00862">
    <property type="entry name" value="PROLIGOPTASE"/>
</dbReference>
<feature type="domain" description="Peptidase S9A N-terminal" evidence="8">
    <location>
        <begin position="52"/>
        <end position="483"/>
    </location>
</feature>
<evidence type="ECO:0000256" key="3">
    <source>
        <dbReference type="ARBA" id="ARBA00022801"/>
    </source>
</evidence>
<dbReference type="Pfam" id="PF02897">
    <property type="entry name" value="Peptidase_S9_N"/>
    <property type="match status" value="1"/>
</dbReference>
<evidence type="ECO:0000256" key="2">
    <source>
        <dbReference type="ARBA" id="ARBA00022670"/>
    </source>
</evidence>
<dbReference type="AlphaFoldDB" id="A0A2P2KI18"/>